<dbReference type="EMBL" id="BMGI01000001">
    <property type="protein sequence ID" value="GGD27788.1"/>
    <property type="molecule type" value="Genomic_DNA"/>
</dbReference>
<keyword evidence="1" id="KW-1133">Transmembrane helix</keyword>
<evidence type="ECO:0000256" key="1">
    <source>
        <dbReference type="SAM" id="Phobius"/>
    </source>
</evidence>
<dbReference type="Proteomes" id="UP000617355">
    <property type="component" value="Unassembled WGS sequence"/>
</dbReference>
<feature type="transmembrane region" description="Helical" evidence="1">
    <location>
        <begin position="52"/>
        <end position="70"/>
    </location>
</feature>
<protein>
    <submittedName>
        <fullName evidence="2">ATP synthase I</fullName>
    </submittedName>
</protein>
<name>A0ABQ1QIX7_9RHOB</name>
<evidence type="ECO:0000313" key="3">
    <source>
        <dbReference type="Proteomes" id="UP000617355"/>
    </source>
</evidence>
<reference evidence="3" key="1">
    <citation type="journal article" date="2019" name="Int. J. Syst. Evol. Microbiol.">
        <title>The Global Catalogue of Microorganisms (GCM) 10K type strain sequencing project: providing services to taxonomists for standard genome sequencing and annotation.</title>
        <authorList>
            <consortium name="The Broad Institute Genomics Platform"/>
            <consortium name="The Broad Institute Genome Sequencing Center for Infectious Disease"/>
            <person name="Wu L."/>
            <person name="Ma J."/>
        </authorList>
    </citation>
    <scope>NUCLEOTIDE SEQUENCE [LARGE SCALE GENOMIC DNA]</scope>
    <source>
        <strain evidence="3">CGMCC 1.12922</strain>
    </source>
</reference>
<keyword evidence="1" id="KW-0472">Membrane</keyword>
<keyword evidence="3" id="KW-1185">Reference proteome</keyword>
<sequence length="77" mass="8831">MEEARKRRRESAWYGFGMFGLVGWSVAVPIVAGIALGIWIDKRWPSDMSWTLMLLIAGAMLGALNAWYWIQREGRDD</sequence>
<organism evidence="2 3">
    <name type="scientific">Sinisalibacter lacisalsi</name>
    <dbReference type="NCBI Taxonomy" id="1526570"/>
    <lineage>
        <taxon>Bacteria</taxon>
        <taxon>Pseudomonadati</taxon>
        <taxon>Pseudomonadota</taxon>
        <taxon>Alphaproteobacteria</taxon>
        <taxon>Rhodobacterales</taxon>
        <taxon>Roseobacteraceae</taxon>
        <taxon>Sinisalibacter</taxon>
    </lineage>
</organism>
<keyword evidence="1" id="KW-0812">Transmembrane</keyword>
<dbReference type="Pfam" id="PF09527">
    <property type="entry name" value="ATPase_gene1"/>
    <property type="match status" value="1"/>
</dbReference>
<accession>A0ABQ1QIX7</accession>
<dbReference type="NCBIfam" id="TIGR02230">
    <property type="entry name" value="ATPase_gene1"/>
    <property type="match status" value="1"/>
</dbReference>
<dbReference type="InterPro" id="IPR011744">
    <property type="entry name" value="ATPase_gene1"/>
</dbReference>
<evidence type="ECO:0000313" key="2">
    <source>
        <dbReference type="EMBL" id="GGD27788.1"/>
    </source>
</evidence>
<dbReference type="InterPro" id="IPR032820">
    <property type="entry name" value="ATPase_put"/>
</dbReference>
<comment type="caution">
    <text evidence="2">The sequence shown here is derived from an EMBL/GenBank/DDBJ whole genome shotgun (WGS) entry which is preliminary data.</text>
</comment>
<feature type="transmembrane region" description="Helical" evidence="1">
    <location>
        <begin position="12"/>
        <end position="40"/>
    </location>
</feature>
<gene>
    <name evidence="2" type="ORF">GCM10011358_10040</name>
</gene>
<proteinExistence type="predicted"/>